<evidence type="ECO:0000256" key="1">
    <source>
        <dbReference type="SAM" id="SignalP"/>
    </source>
</evidence>
<name>A0A7Y9LA27_9ACTN</name>
<dbReference type="PANTHER" id="PTHR43649">
    <property type="entry name" value="ARABINOSE-BINDING PROTEIN-RELATED"/>
    <property type="match status" value="1"/>
</dbReference>
<dbReference type="Proteomes" id="UP000569914">
    <property type="component" value="Unassembled WGS sequence"/>
</dbReference>
<evidence type="ECO:0000313" key="3">
    <source>
        <dbReference type="Proteomes" id="UP000569914"/>
    </source>
</evidence>
<gene>
    <name evidence="2" type="ORF">BKA15_001531</name>
</gene>
<keyword evidence="1" id="KW-0732">Signal</keyword>
<sequence>MTGSNLTRRSLLRGLGVGAAIGAGAATTASCTLFGSGSSSTSSNGTVTLTVAIVPDPSGASQFYAEQFAAFTKKTGINVKIIENPTDQQLNAIELMFQQGNPPDVFRCQGAEALNRISGRGWVAALDEQAGASDLAARFPDGALDPRTSGLHREGKLLSLPLVSGQWSAGGFLVYNKSLLSEGGYAEPPKTVSEYETYARSLTSKGSGKYFGAALSGAKPADINALQAQAGPSSIGGLGIDYRTGKTAFDDPSLVDAVELIRKLQADKVYQPGWESWDGARVFTEFAKGKIGFYIGGGWNVNEIAKLNPALDFGVSPVPVPDAGRKGYYGQSSAFAPLWSMSAESKHPEEAWQLMDFLVSEEFQRAYFAKFRTFTAMESAWREATDLSEQEKGIIAAFDASIRRAPGPATDGSVGVQKLLAAKSAKPDLAHSDSSLQSITRNEDFAPKAETLNKNLDAFLEAEIKKLNGEGVEVSRDDLVYADYDPLKAWTPA</sequence>
<feature type="signal peptide" evidence="1">
    <location>
        <begin position="1"/>
        <end position="25"/>
    </location>
</feature>
<protein>
    <submittedName>
        <fullName evidence="2">ABC-type glycerol-3-phosphate transport system substrate-binding protein</fullName>
    </submittedName>
</protein>
<feature type="chain" id="PRO_5030972232" evidence="1">
    <location>
        <begin position="26"/>
        <end position="493"/>
    </location>
</feature>
<dbReference type="Pfam" id="PF01547">
    <property type="entry name" value="SBP_bac_1"/>
    <property type="match status" value="1"/>
</dbReference>
<proteinExistence type="predicted"/>
<evidence type="ECO:0000313" key="2">
    <source>
        <dbReference type="EMBL" id="NYE70202.1"/>
    </source>
</evidence>
<dbReference type="SUPFAM" id="SSF53850">
    <property type="entry name" value="Periplasmic binding protein-like II"/>
    <property type="match status" value="1"/>
</dbReference>
<dbReference type="InterPro" id="IPR006311">
    <property type="entry name" value="TAT_signal"/>
</dbReference>
<keyword evidence="3" id="KW-1185">Reference proteome</keyword>
<dbReference type="InterPro" id="IPR050490">
    <property type="entry name" value="Bact_solute-bd_prot1"/>
</dbReference>
<organism evidence="2 3">
    <name type="scientific">Microlunatus parietis</name>
    <dbReference type="NCBI Taxonomy" id="682979"/>
    <lineage>
        <taxon>Bacteria</taxon>
        <taxon>Bacillati</taxon>
        <taxon>Actinomycetota</taxon>
        <taxon>Actinomycetes</taxon>
        <taxon>Propionibacteriales</taxon>
        <taxon>Propionibacteriaceae</taxon>
        <taxon>Microlunatus</taxon>
    </lineage>
</organism>
<comment type="caution">
    <text evidence="2">The sequence shown here is derived from an EMBL/GenBank/DDBJ whole genome shotgun (WGS) entry which is preliminary data.</text>
</comment>
<dbReference type="PROSITE" id="PS51318">
    <property type="entry name" value="TAT"/>
    <property type="match status" value="1"/>
</dbReference>
<dbReference type="AlphaFoldDB" id="A0A7Y9LA27"/>
<dbReference type="PANTHER" id="PTHR43649:SF12">
    <property type="entry name" value="DIACETYLCHITOBIOSE BINDING PROTEIN DASA"/>
    <property type="match status" value="1"/>
</dbReference>
<dbReference type="Gene3D" id="3.40.190.10">
    <property type="entry name" value="Periplasmic binding protein-like II"/>
    <property type="match status" value="1"/>
</dbReference>
<dbReference type="RefSeq" id="WP_179749493.1">
    <property type="nucleotide sequence ID" value="NZ_JACCBU010000001.1"/>
</dbReference>
<dbReference type="InterPro" id="IPR006059">
    <property type="entry name" value="SBP"/>
</dbReference>
<accession>A0A7Y9LA27</accession>
<reference evidence="2 3" key="1">
    <citation type="submission" date="2020-07" db="EMBL/GenBank/DDBJ databases">
        <title>Sequencing the genomes of 1000 actinobacteria strains.</title>
        <authorList>
            <person name="Klenk H.-P."/>
        </authorList>
    </citation>
    <scope>NUCLEOTIDE SEQUENCE [LARGE SCALE GENOMIC DNA]</scope>
    <source>
        <strain evidence="2 3">DSM 22083</strain>
    </source>
</reference>
<dbReference type="EMBL" id="JACCBU010000001">
    <property type="protein sequence ID" value="NYE70202.1"/>
    <property type="molecule type" value="Genomic_DNA"/>
</dbReference>